<dbReference type="InterPro" id="IPR003333">
    <property type="entry name" value="CMAS"/>
</dbReference>
<dbReference type="AlphaFoldDB" id="A0A1I3IS07"/>
<keyword evidence="2" id="KW-0489">Methyltransferase</keyword>
<keyword evidence="8" id="KW-1185">Reference proteome</keyword>
<dbReference type="GO" id="GO:0032259">
    <property type="term" value="P:methylation"/>
    <property type="evidence" value="ECO:0007669"/>
    <property type="project" value="UniProtKB-KW"/>
</dbReference>
<evidence type="ECO:0000256" key="5">
    <source>
        <dbReference type="ARBA" id="ARBA00023098"/>
    </source>
</evidence>
<evidence type="ECO:0000256" key="3">
    <source>
        <dbReference type="ARBA" id="ARBA00022679"/>
    </source>
</evidence>
<dbReference type="InterPro" id="IPR029063">
    <property type="entry name" value="SAM-dependent_MTases_sf"/>
</dbReference>
<sequence>MTELLSTTKGQQALPRWFASVFDVVSRIETGSFTFVLPDGRSFEAKGEKPGPNGVVLVRDPSVFSRLIRDGEMGFAEAYMDGAWDSPDLQAVLDVALINNEIIARPFAGAGLVRMVARLRHWMNRNTKTGSKRNIAAHYDLGNPFYSRWLDDSMTYSSALFSGMQESLEAAQRNKYAAICDAIGAPEGGHVLEIGCGWGGFAEYAAGERGLKVTALTISQAQHDFARRRIFDAGLADRVEVVIRDYRDERGIYDGVASIEMFEAVGEQYWPVYFEALRDRLKPDARASLQIITIHDRLFDGYRRGVDFVQKYIFPGGMLPSPSALAEQTRRAGLEIAGSIEFGDSYSETLRRWRDRFEDAWTDIAPMGFDERFRRMWNFYLASCAACFLAGTTDVTQVTLRRTA</sequence>
<accession>A0A1I3IS07</accession>
<dbReference type="STRING" id="1114924.SAMN05216258_107198"/>
<proteinExistence type="inferred from homology"/>
<evidence type="ECO:0000256" key="6">
    <source>
        <dbReference type="PIRSR" id="PIRSR003085-1"/>
    </source>
</evidence>
<feature type="active site" evidence="6">
    <location>
        <position position="384"/>
    </location>
</feature>
<reference evidence="7 8" key="1">
    <citation type="submission" date="2016-10" db="EMBL/GenBank/DDBJ databases">
        <authorList>
            <person name="de Groot N.N."/>
        </authorList>
    </citation>
    <scope>NUCLEOTIDE SEQUENCE [LARGE SCALE GENOMIC DNA]</scope>
    <source>
        <strain evidence="7 8">CGMCC 1.11030</strain>
    </source>
</reference>
<dbReference type="RefSeq" id="WP_092861226.1">
    <property type="nucleotide sequence ID" value="NZ_FOQH01000007.1"/>
</dbReference>
<evidence type="ECO:0000256" key="4">
    <source>
        <dbReference type="ARBA" id="ARBA00022691"/>
    </source>
</evidence>
<evidence type="ECO:0000256" key="2">
    <source>
        <dbReference type="ARBA" id="ARBA00022603"/>
    </source>
</evidence>
<evidence type="ECO:0000256" key="1">
    <source>
        <dbReference type="ARBA" id="ARBA00010815"/>
    </source>
</evidence>
<name>A0A1I3IS07_9RHOB</name>
<dbReference type="EMBL" id="FOQH01000007">
    <property type="protein sequence ID" value="SFI50776.1"/>
    <property type="molecule type" value="Genomic_DNA"/>
</dbReference>
<dbReference type="InterPro" id="IPR050723">
    <property type="entry name" value="CFA/CMAS"/>
</dbReference>
<evidence type="ECO:0000313" key="7">
    <source>
        <dbReference type="EMBL" id="SFI50776.1"/>
    </source>
</evidence>
<dbReference type="PANTHER" id="PTHR43667">
    <property type="entry name" value="CYCLOPROPANE-FATTY-ACYL-PHOSPHOLIPID SYNTHASE"/>
    <property type="match status" value="1"/>
</dbReference>
<dbReference type="Gene3D" id="3.40.50.150">
    <property type="entry name" value="Vaccinia Virus protein VP39"/>
    <property type="match status" value="1"/>
</dbReference>
<comment type="similarity">
    <text evidence="1">Belongs to the CFA/CMAS family.</text>
</comment>
<dbReference type="GO" id="GO:0008610">
    <property type="term" value="P:lipid biosynthetic process"/>
    <property type="evidence" value="ECO:0007669"/>
    <property type="project" value="InterPro"/>
</dbReference>
<organism evidence="7 8">
    <name type="scientific">Albimonas pacifica</name>
    <dbReference type="NCBI Taxonomy" id="1114924"/>
    <lineage>
        <taxon>Bacteria</taxon>
        <taxon>Pseudomonadati</taxon>
        <taxon>Pseudomonadota</taxon>
        <taxon>Alphaproteobacteria</taxon>
        <taxon>Rhodobacterales</taxon>
        <taxon>Paracoccaceae</taxon>
        <taxon>Albimonas</taxon>
    </lineage>
</organism>
<evidence type="ECO:0000313" key="8">
    <source>
        <dbReference type="Proteomes" id="UP000199377"/>
    </source>
</evidence>
<keyword evidence="3" id="KW-0808">Transferase</keyword>
<dbReference type="Pfam" id="PF02353">
    <property type="entry name" value="CMAS"/>
    <property type="match status" value="1"/>
</dbReference>
<dbReference type="PANTHER" id="PTHR43667:SF2">
    <property type="entry name" value="FATTY ACID C-METHYL TRANSFERASE"/>
    <property type="match status" value="1"/>
</dbReference>
<dbReference type="PIRSF" id="PIRSF003085">
    <property type="entry name" value="CMAS"/>
    <property type="match status" value="1"/>
</dbReference>
<protein>
    <submittedName>
        <fullName evidence="7">Cyclopropane-fatty-acyl-phospholipid synthase</fullName>
    </submittedName>
</protein>
<keyword evidence="5" id="KW-0443">Lipid metabolism</keyword>
<dbReference type="SUPFAM" id="SSF53335">
    <property type="entry name" value="S-adenosyl-L-methionine-dependent methyltransferases"/>
    <property type="match status" value="1"/>
</dbReference>
<dbReference type="CDD" id="cd02440">
    <property type="entry name" value="AdoMet_MTases"/>
    <property type="match status" value="1"/>
</dbReference>
<keyword evidence="4" id="KW-0949">S-adenosyl-L-methionine</keyword>
<dbReference type="Proteomes" id="UP000199377">
    <property type="component" value="Unassembled WGS sequence"/>
</dbReference>
<gene>
    <name evidence="7" type="ORF">SAMN05216258_107198</name>
</gene>
<dbReference type="OrthoDB" id="9782855at2"/>
<dbReference type="GO" id="GO:0008168">
    <property type="term" value="F:methyltransferase activity"/>
    <property type="evidence" value="ECO:0007669"/>
    <property type="project" value="UniProtKB-KW"/>
</dbReference>